<dbReference type="PANTHER" id="PTHR43374:SF1">
    <property type="entry name" value="FLAVIN PRENYLTRANSFERASE PAD1, MITOCHONDRIAL"/>
    <property type="match status" value="1"/>
</dbReference>
<dbReference type="GO" id="GO:0000981">
    <property type="term" value="F:DNA-binding transcription factor activity, RNA polymerase II-specific"/>
    <property type="evidence" value="ECO:0007669"/>
    <property type="project" value="InterPro"/>
</dbReference>
<feature type="region of interest" description="Disordered" evidence="6">
    <location>
        <begin position="731"/>
        <end position="761"/>
    </location>
</feature>
<reference evidence="8 9" key="1">
    <citation type="submission" date="2017-10" db="EMBL/GenBank/DDBJ databases">
        <title>Comparative genomics in systemic dimorphic fungi from Ajellomycetaceae.</title>
        <authorList>
            <person name="Munoz J.F."/>
            <person name="Mcewen J.G."/>
            <person name="Clay O.K."/>
            <person name="Cuomo C.A."/>
        </authorList>
    </citation>
    <scope>NUCLEOTIDE SEQUENCE [LARGE SCALE GENOMIC DNA]</scope>
    <source>
        <strain evidence="8 9">UAMH7299</strain>
    </source>
</reference>
<dbReference type="GO" id="GO:0016831">
    <property type="term" value="F:carboxy-lyase activity"/>
    <property type="evidence" value="ECO:0007669"/>
    <property type="project" value="TreeGrafter"/>
</dbReference>
<dbReference type="InterPro" id="IPR036864">
    <property type="entry name" value="Zn2-C6_fun-type_DNA-bd_sf"/>
</dbReference>
<comment type="caution">
    <text evidence="8">The sequence shown here is derived from an EMBL/GenBank/DDBJ whole genome shotgun (WGS) entry which is preliminary data.</text>
</comment>
<dbReference type="Pfam" id="PF04082">
    <property type="entry name" value="Fungal_trans"/>
    <property type="match status" value="1"/>
</dbReference>
<dbReference type="SMART" id="SM00906">
    <property type="entry name" value="Fungal_trans"/>
    <property type="match status" value="1"/>
</dbReference>
<evidence type="ECO:0000313" key="8">
    <source>
        <dbReference type="EMBL" id="PGH04992.1"/>
    </source>
</evidence>
<feature type="domain" description="Zn(2)-C6 fungal-type" evidence="7">
    <location>
        <begin position="47"/>
        <end position="78"/>
    </location>
</feature>
<keyword evidence="9" id="KW-1185">Reference proteome</keyword>
<evidence type="ECO:0000256" key="6">
    <source>
        <dbReference type="SAM" id="MobiDB-lite"/>
    </source>
</evidence>
<dbReference type="STRING" id="1447883.A0A2B7X8D4"/>
<name>A0A2B7X8D4_POLH7</name>
<dbReference type="GO" id="GO:0008270">
    <property type="term" value="F:zinc ion binding"/>
    <property type="evidence" value="ECO:0007669"/>
    <property type="project" value="InterPro"/>
</dbReference>
<dbReference type="OrthoDB" id="1747771at2759"/>
<keyword evidence="4" id="KW-0804">Transcription</keyword>
<dbReference type="Gene3D" id="4.10.240.10">
    <property type="entry name" value="Zn(2)-C6 fungal-type DNA-binding domain"/>
    <property type="match status" value="1"/>
</dbReference>
<dbReference type="PANTHER" id="PTHR43374">
    <property type="entry name" value="FLAVIN PRENYLTRANSFERASE"/>
    <property type="match status" value="1"/>
</dbReference>
<feature type="region of interest" description="Disordered" evidence="6">
    <location>
        <begin position="1"/>
        <end position="26"/>
    </location>
</feature>
<dbReference type="PROSITE" id="PS00463">
    <property type="entry name" value="ZN2_CY6_FUNGAL_1"/>
    <property type="match status" value="1"/>
</dbReference>
<evidence type="ECO:0000256" key="3">
    <source>
        <dbReference type="ARBA" id="ARBA00023125"/>
    </source>
</evidence>
<dbReference type="GO" id="GO:0006351">
    <property type="term" value="P:DNA-templated transcription"/>
    <property type="evidence" value="ECO:0007669"/>
    <property type="project" value="InterPro"/>
</dbReference>
<dbReference type="SUPFAM" id="SSF57701">
    <property type="entry name" value="Zn2/Cys6 DNA-binding domain"/>
    <property type="match status" value="1"/>
</dbReference>
<feature type="region of interest" description="Disordered" evidence="6">
    <location>
        <begin position="81"/>
        <end position="117"/>
    </location>
</feature>
<evidence type="ECO:0000313" key="9">
    <source>
        <dbReference type="Proteomes" id="UP000224634"/>
    </source>
</evidence>
<dbReference type="FunFam" id="4.10.240.10:FF:000001">
    <property type="entry name" value="Fungal specific transcription factor, putative"/>
    <property type="match status" value="1"/>
</dbReference>
<feature type="region of interest" description="Disordered" evidence="6">
    <location>
        <begin position="782"/>
        <end position="803"/>
    </location>
</feature>
<sequence length="819" mass="89308">MSFPLHPRAGGASTTPLTAMPTPVSELPQEQVDAIIRTKRKAREPKACYPCHTRKVKCDRNLPCDGCVKRDHADLCSYERPSKKRQTLSQTLVEPQLGESATIRPTPSDVQTSTMGGRVSISREEWDNVCSKLKDMEQTISTLRMGMEQAEPGRIITSPEAPSETARREEAYSEQQGILAPNELGNGAVHLGPRSALAYILGRSNTSQETTNALLEGGILPKLGLDNETATYPFVDLWSSEASSFDLNAVCSALPDDAQCKIFIRCYRDISATVYPVVPDIEQFEANVDQLLRNRQAMGGVNADVGEDFDRPYGMSVAFIGMLFAILAAGCQSSDLASKQRELTSQVYVCCSYQCLRMTNFLSQPTLEAIQTLLIIGNVLSYNMNPGVSYILLGMTLRMGLSLGLQVESNRFSPNDQYIRRRIWWSTAWQDSHFSLSYDRPSTTAFGHPDLPYHPDSRPGDRSYFETLCGIISLTLGIVRSRMLKPNEQMGFDMLQAYKKGIQEVLEQATPHLRDGQRCSNKIDDVERLALKLHASYITSELCRPALKSDIDLNNFTTAEIRRECIAALSATVGAYVELYYISSHAARSWIGLQRAMSSAFLLAVVQEAKSDPHILHLLRRLEEVVAQRVASESGYGQAATSGRSGGAHPATVPSQPGVKVNPEEGGSAPISGVTHVDFPSDPFSIGATASIPQVIADTQTQWSRPLSKSLRALQKLNSVLSSPATQLPTMPAANIHGLPPTTTTTTAATTPAAPSSADMSPNLAPLYPAGLGVGQNLAAARRSGSLPPPTPESSTSGEWNYPNLMDRASEYIHPPLWS</sequence>
<feature type="compositionally biased region" description="Polar residues" evidence="6">
    <location>
        <begin position="103"/>
        <end position="115"/>
    </location>
</feature>
<evidence type="ECO:0000256" key="5">
    <source>
        <dbReference type="ARBA" id="ARBA00023242"/>
    </source>
</evidence>
<dbReference type="Proteomes" id="UP000224634">
    <property type="component" value="Unassembled WGS sequence"/>
</dbReference>
<dbReference type="CDD" id="cd12148">
    <property type="entry name" value="fungal_TF_MHR"/>
    <property type="match status" value="1"/>
</dbReference>
<accession>A0A2B7X8D4</accession>
<dbReference type="AlphaFoldDB" id="A0A2B7X8D4"/>
<keyword evidence="1" id="KW-0479">Metal-binding</keyword>
<evidence type="ECO:0000256" key="4">
    <source>
        <dbReference type="ARBA" id="ARBA00023163"/>
    </source>
</evidence>
<dbReference type="GO" id="GO:0003677">
    <property type="term" value="F:DNA binding"/>
    <property type="evidence" value="ECO:0007669"/>
    <property type="project" value="UniProtKB-KW"/>
</dbReference>
<gene>
    <name evidence="8" type="ORF">AJ80_08419</name>
</gene>
<dbReference type="EMBL" id="PDNA01000193">
    <property type="protein sequence ID" value="PGH04992.1"/>
    <property type="molecule type" value="Genomic_DNA"/>
</dbReference>
<feature type="compositionally biased region" description="Low complexity" evidence="6">
    <location>
        <begin position="740"/>
        <end position="755"/>
    </location>
</feature>
<dbReference type="InterPro" id="IPR001138">
    <property type="entry name" value="Zn2Cys6_DnaBD"/>
</dbReference>
<feature type="region of interest" description="Disordered" evidence="6">
    <location>
        <begin position="636"/>
        <end position="660"/>
    </location>
</feature>
<dbReference type="PROSITE" id="PS50048">
    <property type="entry name" value="ZN2_CY6_FUNGAL_2"/>
    <property type="match status" value="1"/>
</dbReference>
<dbReference type="InterPro" id="IPR004507">
    <property type="entry name" value="UbiX-like"/>
</dbReference>
<evidence type="ECO:0000256" key="1">
    <source>
        <dbReference type="ARBA" id="ARBA00022723"/>
    </source>
</evidence>
<keyword evidence="5" id="KW-0539">Nucleus</keyword>
<organism evidence="8 9">
    <name type="scientific">Polytolypa hystricis (strain UAMH7299)</name>
    <dbReference type="NCBI Taxonomy" id="1447883"/>
    <lineage>
        <taxon>Eukaryota</taxon>
        <taxon>Fungi</taxon>
        <taxon>Dikarya</taxon>
        <taxon>Ascomycota</taxon>
        <taxon>Pezizomycotina</taxon>
        <taxon>Eurotiomycetes</taxon>
        <taxon>Eurotiomycetidae</taxon>
        <taxon>Onygenales</taxon>
        <taxon>Onygenales incertae sedis</taxon>
        <taxon>Polytolypa</taxon>
    </lineage>
</organism>
<evidence type="ECO:0000256" key="2">
    <source>
        <dbReference type="ARBA" id="ARBA00023015"/>
    </source>
</evidence>
<dbReference type="InterPro" id="IPR007219">
    <property type="entry name" value="XnlR_reg_dom"/>
</dbReference>
<dbReference type="Pfam" id="PF00172">
    <property type="entry name" value="Zn_clus"/>
    <property type="match status" value="1"/>
</dbReference>
<keyword evidence="2" id="KW-0805">Transcription regulation</keyword>
<keyword evidence="3" id="KW-0238">DNA-binding</keyword>
<dbReference type="SMART" id="SM00066">
    <property type="entry name" value="GAL4"/>
    <property type="match status" value="1"/>
</dbReference>
<protein>
    <recommendedName>
        <fullName evidence="7">Zn(2)-C6 fungal-type domain-containing protein</fullName>
    </recommendedName>
</protein>
<evidence type="ECO:0000259" key="7">
    <source>
        <dbReference type="PROSITE" id="PS50048"/>
    </source>
</evidence>
<dbReference type="CDD" id="cd00067">
    <property type="entry name" value="GAL4"/>
    <property type="match status" value="1"/>
</dbReference>
<proteinExistence type="predicted"/>